<organism evidence="1 2">
    <name type="scientific">Chitinophaga costaii</name>
    <dbReference type="NCBI Taxonomy" id="1335309"/>
    <lineage>
        <taxon>Bacteria</taxon>
        <taxon>Pseudomonadati</taxon>
        <taxon>Bacteroidota</taxon>
        <taxon>Chitinophagia</taxon>
        <taxon>Chitinophagales</taxon>
        <taxon>Chitinophagaceae</taxon>
        <taxon>Chitinophaga</taxon>
    </lineage>
</organism>
<proteinExistence type="predicted"/>
<sequence>MMRKYFFLILVSYFICDATQAQRLVSDAIITYHVQVPEGQASSAMFNGSSFVQSIRGNMSRIDMNFNIVNYSYIINTKDESYITLITRNTEKFLIHVGKQQYEKDIQQYEAVKFVDKPETKRIAGYNCHRATASMLDGQTFDVYYTPDLVVENKLYNRRFMNLKGIPLEFEMILKGGGKIRVVATSINLDPVPASVFDVPKGGYKEITEAEMKQLGN</sequence>
<dbReference type="Proteomes" id="UP000242818">
    <property type="component" value="Unassembled WGS sequence"/>
</dbReference>
<dbReference type="OrthoDB" id="1467107at2"/>
<accession>A0A1C3ZR26</accession>
<evidence type="ECO:0000313" key="1">
    <source>
        <dbReference type="EMBL" id="SCB84753.1"/>
    </source>
</evidence>
<dbReference type="RefSeq" id="WP_123891684.1">
    <property type="nucleotide sequence ID" value="NZ_FMAR01000001.1"/>
</dbReference>
<keyword evidence="2" id="KW-1185">Reference proteome</keyword>
<dbReference type="STRING" id="1335309.GA0116948_101513"/>
<evidence type="ECO:0000313" key="2">
    <source>
        <dbReference type="Proteomes" id="UP000242818"/>
    </source>
</evidence>
<protein>
    <submittedName>
        <fullName evidence="1">GLPGLI family protein</fullName>
    </submittedName>
</protein>
<dbReference type="AlphaFoldDB" id="A0A1C3ZR26"/>
<dbReference type="EMBL" id="FMAR01000001">
    <property type="protein sequence ID" value="SCB84753.1"/>
    <property type="molecule type" value="Genomic_DNA"/>
</dbReference>
<reference evidence="1 2" key="1">
    <citation type="submission" date="2016-08" db="EMBL/GenBank/DDBJ databases">
        <authorList>
            <person name="Seilhamer J.J."/>
        </authorList>
    </citation>
    <scope>NUCLEOTIDE SEQUENCE [LARGE SCALE GENOMIC DNA]</scope>
    <source>
        <strain evidence="1 2">A37T2</strain>
    </source>
</reference>
<name>A0A1C3ZR26_9BACT</name>
<dbReference type="Pfam" id="PF22252">
    <property type="entry name" value="PNGase_F-II_N"/>
    <property type="match status" value="1"/>
</dbReference>
<gene>
    <name evidence="1" type="ORF">GA0116948_101513</name>
</gene>